<dbReference type="PROSITE" id="PS51296">
    <property type="entry name" value="RIESKE"/>
    <property type="match status" value="1"/>
</dbReference>
<dbReference type="Gene3D" id="2.102.10.10">
    <property type="entry name" value="Rieske [2Fe-2S] iron-sulphur domain"/>
    <property type="match status" value="1"/>
</dbReference>
<evidence type="ECO:0000313" key="7">
    <source>
        <dbReference type="Proteomes" id="UP000710385"/>
    </source>
</evidence>
<dbReference type="EMBL" id="JABTTY010000001">
    <property type="protein sequence ID" value="MBE7525563.1"/>
    <property type="molecule type" value="Genomic_DNA"/>
</dbReference>
<evidence type="ECO:0000256" key="4">
    <source>
        <dbReference type="ARBA" id="ARBA00023014"/>
    </source>
</evidence>
<dbReference type="GO" id="GO:0051537">
    <property type="term" value="F:2 iron, 2 sulfur cluster binding"/>
    <property type="evidence" value="ECO:0007669"/>
    <property type="project" value="UniProtKB-KW"/>
</dbReference>
<organism evidence="6 7">
    <name type="scientific">candidate division WWE3 bacterium</name>
    <dbReference type="NCBI Taxonomy" id="2053526"/>
    <lineage>
        <taxon>Bacteria</taxon>
        <taxon>Katanobacteria</taxon>
    </lineage>
</organism>
<comment type="caution">
    <text evidence="6">The sequence shown here is derived from an EMBL/GenBank/DDBJ whole genome shotgun (WGS) entry which is preliminary data.</text>
</comment>
<evidence type="ECO:0000256" key="3">
    <source>
        <dbReference type="ARBA" id="ARBA00023004"/>
    </source>
</evidence>
<keyword evidence="2" id="KW-0479">Metal-binding</keyword>
<accession>A0A928Y5X1</accession>
<keyword evidence="1" id="KW-0001">2Fe-2S</keyword>
<dbReference type="InterPro" id="IPR017941">
    <property type="entry name" value="Rieske_2Fe-2S"/>
</dbReference>
<dbReference type="Proteomes" id="UP000710385">
    <property type="component" value="Unassembled WGS sequence"/>
</dbReference>
<dbReference type="AlphaFoldDB" id="A0A928Y5X1"/>
<sequence length="122" mass="13140">MNILRKKILIATLSELPEGASKSFAFGGSAGIAYNHRGKIVAFLNRCTHMGGAVELKHEVGNGELGGRSRVLSCRWHGAEFDAESGQRLCGEAPEGSALKPIEIEQDGERLFAILEIVDEFG</sequence>
<gene>
    <name evidence="6" type="ORF">HS096_04235</name>
</gene>
<dbReference type="Pfam" id="PF00355">
    <property type="entry name" value="Rieske"/>
    <property type="match status" value="1"/>
</dbReference>
<dbReference type="CDD" id="cd03467">
    <property type="entry name" value="Rieske"/>
    <property type="match status" value="1"/>
</dbReference>
<proteinExistence type="predicted"/>
<dbReference type="SUPFAM" id="SSF50022">
    <property type="entry name" value="ISP domain"/>
    <property type="match status" value="1"/>
</dbReference>
<keyword evidence="3" id="KW-0408">Iron</keyword>
<feature type="domain" description="Rieske" evidence="5">
    <location>
        <begin position="8"/>
        <end position="113"/>
    </location>
</feature>
<evidence type="ECO:0000256" key="2">
    <source>
        <dbReference type="ARBA" id="ARBA00022723"/>
    </source>
</evidence>
<evidence type="ECO:0000256" key="1">
    <source>
        <dbReference type="ARBA" id="ARBA00022714"/>
    </source>
</evidence>
<dbReference type="GO" id="GO:0046872">
    <property type="term" value="F:metal ion binding"/>
    <property type="evidence" value="ECO:0007669"/>
    <property type="project" value="UniProtKB-KW"/>
</dbReference>
<dbReference type="InterPro" id="IPR036922">
    <property type="entry name" value="Rieske_2Fe-2S_sf"/>
</dbReference>
<name>A0A928Y5X1_UNCKA</name>
<reference evidence="6" key="1">
    <citation type="submission" date="2020-05" db="EMBL/GenBank/DDBJ databases">
        <title>High-Quality Genomes of Partial-Nitritation/Anammox System by Hierarchical Clustering Based Hybrid Assembly.</title>
        <authorList>
            <person name="Liu L."/>
            <person name="Wang Y."/>
            <person name="Che Y."/>
            <person name="Chen Y."/>
            <person name="Xia Y."/>
            <person name="Luo R."/>
            <person name="Cheng S.H."/>
            <person name="Zheng C."/>
            <person name="Zhang T."/>
        </authorList>
    </citation>
    <scope>NUCLEOTIDE SEQUENCE</scope>
    <source>
        <strain evidence="6">H1_PAT1</strain>
    </source>
</reference>
<protein>
    <submittedName>
        <fullName evidence="6">Rieske 2Fe-2S domain-containing protein</fullName>
    </submittedName>
</protein>
<evidence type="ECO:0000313" key="6">
    <source>
        <dbReference type="EMBL" id="MBE7525563.1"/>
    </source>
</evidence>
<keyword evidence="4" id="KW-0411">Iron-sulfur</keyword>
<evidence type="ECO:0000259" key="5">
    <source>
        <dbReference type="PROSITE" id="PS51296"/>
    </source>
</evidence>